<dbReference type="InterPro" id="IPR036691">
    <property type="entry name" value="Endo/exonu/phosph_ase_sf"/>
</dbReference>
<proteinExistence type="predicted"/>
<dbReference type="Proteomes" id="UP000887565">
    <property type="component" value="Unplaced"/>
</dbReference>
<protein>
    <submittedName>
        <fullName evidence="2">Craniofacial development protein 2-like</fullName>
    </submittedName>
</protein>
<dbReference type="SUPFAM" id="SSF56219">
    <property type="entry name" value="DNase I-like"/>
    <property type="match status" value="1"/>
</dbReference>
<name>A0A915K5A4_ROMCU</name>
<organism evidence="1 2">
    <name type="scientific">Romanomermis culicivorax</name>
    <name type="common">Nematode worm</name>
    <dbReference type="NCBI Taxonomy" id="13658"/>
    <lineage>
        <taxon>Eukaryota</taxon>
        <taxon>Metazoa</taxon>
        <taxon>Ecdysozoa</taxon>
        <taxon>Nematoda</taxon>
        <taxon>Enoplea</taxon>
        <taxon>Dorylaimia</taxon>
        <taxon>Mermithida</taxon>
        <taxon>Mermithoidea</taxon>
        <taxon>Mermithidae</taxon>
        <taxon>Romanomermis</taxon>
    </lineage>
</organism>
<dbReference type="AlphaFoldDB" id="A0A915K5A4"/>
<evidence type="ECO:0000313" key="1">
    <source>
        <dbReference type="Proteomes" id="UP000887565"/>
    </source>
</evidence>
<sequence>MDDTRVPEFQMIPPQYGSLGNYASRIQRSIINNVQYNANLGYKMIAKRNGQARFGYGHAKATVVQVYALMDSAEDTVKNDFYNQLQDIFDDIPNDDLKILIGDLNAQMGGDRLG</sequence>
<evidence type="ECO:0000313" key="2">
    <source>
        <dbReference type="WBParaSite" id="nRc.2.0.1.t33925-RA"/>
    </source>
</evidence>
<reference evidence="2" key="1">
    <citation type="submission" date="2022-11" db="UniProtKB">
        <authorList>
            <consortium name="WormBaseParasite"/>
        </authorList>
    </citation>
    <scope>IDENTIFICATION</scope>
</reference>
<dbReference type="WBParaSite" id="nRc.2.0.1.t33925-RA">
    <property type="protein sequence ID" value="nRc.2.0.1.t33925-RA"/>
    <property type="gene ID" value="nRc.2.0.1.g33925"/>
</dbReference>
<accession>A0A915K5A4</accession>
<keyword evidence="1" id="KW-1185">Reference proteome</keyword>